<keyword evidence="2" id="KW-1185">Reference proteome</keyword>
<sequence>MKPKIPYWFAKKIADIINFKYQTFKREKVPDPKWTDWKDCQKFNRNRFESLLKENRVSKAEYSPAWKFRSIQIKNRLQSTFLNSLPSIRESYIKKSINDFSRKKDSFEKLSPIFMEAAHLKMTRLNCYARDLSDNERAYRPKKWYLCAKRNYLRMRSGLFSHIADDYSKWDLCFMANRRSFDNIKLNSWETTFLKVENALKITFKNERKL</sequence>
<evidence type="ECO:0000313" key="1">
    <source>
        <dbReference type="EMBL" id="PJZ77402.1"/>
    </source>
</evidence>
<organism evidence="1 2">
    <name type="scientific">Leptospira neocaledonica</name>
    <dbReference type="NCBI Taxonomy" id="2023192"/>
    <lineage>
        <taxon>Bacteria</taxon>
        <taxon>Pseudomonadati</taxon>
        <taxon>Spirochaetota</taxon>
        <taxon>Spirochaetia</taxon>
        <taxon>Leptospirales</taxon>
        <taxon>Leptospiraceae</taxon>
        <taxon>Leptospira</taxon>
    </lineage>
</organism>
<dbReference type="AlphaFoldDB" id="A0A2M9ZZA6"/>
<evidence type="ECO:0000313" key="2">
    <source>
        <dbReference type="Proteomes" id="UP000231843"/>
    </source>
</evidence>
<name>A0A2M9ZZA6_9LEPT</name>
<proteinExistence type="predicted"/>
<dbReference type="Proteomes" id="UP000231843">
    <property type="component" value="Unassembled WGS sequence"/>
</dbReference>
<protein>
    <submittedName>
        <fullName evidence="1">Uncharacterized protein</fullName>
    </submittedName>
</protein>
<accession>A0A2M9ZZA6</accession>
<dbReference type="EMBL" id="NPEA01000004">
    <property type="protein sequence ID" value="PJZ77402.1"/>
    <property type="molecule type" value="Genomic_DNA"/>
</dbReference>
<reference evidence="1 2" key="1">
    <citation type="submission" date="2017-07" db="EMBL/GenBank/DDBJ databases">
        <title>Leptospira spp. isolated from tropical soils.</title>
        <authorList>
            <person name="Thibeaux R."/>
            <person name="Iraola G."/>
            <person name="Ferres I."/>
            <person name="Bierque E."/>
            <person name="Girault D."/>
            <person name="Soupe-Gilbert M.-E."/>
            <person name="Picardeau M."/>
            <person name="Goarant C."/>
        </authorList>
    </citation>
    <scope>NUCLEOTIDE SEQUENCE [LARGE SCALE GENOMIC DNA]</scope>
    <source>
        <strain evidence="1 2">ES4-C-A1</strain>
    </source>
</reference>
<comment type="caution">
    <text evidence="1">The sequence shown here is derived from an EMBL/GenBank/DDBJ whole genome shotgun (WGS) entry which is preliminary data.</text>
</comment>
<gene>
    <name evidence="1" type="ORF">CH365_07380</name>
</gene>